<dbReference type="InterPro" id="IPR021435">
    <property type="entry name" value="DUF3084"/>
</dbReference>
<dbReference type="Gene3D" id="1.10.287.1490">
    <property type="match status" value="1"/>
</dbReference>
<dbReference type="Pfam" id="PF11283">
    <property type="entry name" value="DUF3084"/>
    <property type="match status" value="1"/>
</dbReference>
<dbReference type="Proteomes" id="UP001231370">
    <property type="component" value="Unassembled WGS sequence"/>
</dbReference>
<comment type="caution">
    <text evidence="3">The sequence shown here is derived from an EMBL/GenBank/DDBJ whole genome shotgun (WGS) entry which is preliminary data.</text>
</comment>
<dbReference type="EMBL" id="JAQPOK010000155">
    <property type="protein sequence ID" value="MDJ1181215.1"/>
    <property type="molecule type" value="Genomic_DNA"/>
</dbReference>
<evidence type="ECO:0000313" key="3">
    <source>
        <dbReference type="EMBL" id="MDJ1181215.1"/>
    </source>
</evidence>
<proteinExistence type="predicted"/>
<gene>
    <name evidence="3" type="ORF">PJF56_20340</name>
</gene>
<accession>A0ABT7BPU3</accession>
<reference evidence="3 4" key="1">
    <citation type="submission" date="2023-01" db="EMBL/GenBank/DDBJ databases">
        <title>Novel diversity within Roseofilum (Cyanobacteria; Desertifilaceae) from marine benthic mats with descriptions of four novel species.</title>
        <authorList>
            <person name="Wang Y."/>
            <person name="Berthold D.E."/>
            <person name="Hu J."/>
            <person name="Lefler F.W."/>
            <person name="Laughinghouse H.D. IV."/>
        </authorList>
    </citation>
    <scope>NUCLEOTIDE SEQUENCE [LARGE SCALE GENOMIC DNA]</scope>
    <source>
        <strain evidence="3 4">BLCC-M91</strain>
    </source>
</reference>
<evidence type="ECO:0000313" key="4">
    <source>
        <dbReference type="Proteomes" id="UP001231370"/>
    </source>
</evidence>
<evidence type="ECO:0000256" key="1">
    <source>
        <dbReference type="SAM" id="Coils"/>
    </source>
</evidence>
<evidence type="ECO:0000256" key="2">
    <source>
        <dbReference type="SAM" id="Phobius"/>
    </source>
</evidence>
<keyword evidence="2" id="KW-1133">Transmembrane helix</keyword>
<keyword evidence="2" id="KW-0472">Membrane</keyword>
<feature type="transmembrane region" description="Helical" evidence="2">
    <location>
        <begin position="43"/>
        <end position="66"/>
    </location>
</feature>
<name>A0ABT7BPU3_9CYAN</name>
<feature type="coiled-coil region" evidence="1">
    <location>
        <begin position="78"/>
        <end position="273"/>
    </location>
</feature>
<keyword evidence="1" id="KW-0175">Coiled coil</keyword>
<organism evidence="3 4">
    <name type="scientific">Roseofilum halophilum BLCC-M91</name>
    <dbReference type="NCBI Taxonomy" id="3022259"/>
    <lineage>
        <taxon>Bacteria</taxon>
        <taxon>Bacillati</taxon>
        <taxon>Cyanobacteriota</taxon>
        <taxon>Cyanophyceae</taxon>
        <taxon>Desertifilales</taxon>
        <taxon>Desertifilaceae</taxon>
        <taxon>Roseofilum</taxon>
        <taxon>Roseofilum halophilum</taxon>
    </lineage>
</organism>
<dbReference type="RefSeq" id="WP_283764516.1">
    <property type="nucleotide sequence ID" value="NZ_JAQPOK010000155.1"/>
</dbReference>
<sequence>MTIGIILIVSILFLGGLLATLGDRLGTKVGKARLSLFNLRPRQTAVLVTIVTGTLISGSTLGILFAMSQPLRRGIFEYDETQRKLRQARRELQSTQAQKAQIEIDLAQARAERELVQENLDNLNASLQTVIAQKSATEENLEKTQAQLRDIQANFENTQVQLREVMGKFQQAQDQLQRVNVQTETLRSELEQLRSEREELIRQQNEVKSQIAQRDEEIAERNELIAQRDEEIENRDREIEDRNQVIEEREERLKELENQQKFLERQVRIFERYYQDYQDLRQGNLALLRGQILASAVVEILDPQGSVQVVNRLLDIANQYAREQVKPGTGELNEQVIEVTTDQVERLKERIADGQEYVVRLLSAGNYIRGESNVEIFADVALNQVVFESGEVIATGITNGATMSEEELIEQIGILIESCRFRARRGGILESRLQVGDGSPETLMNFVQKIQANPTRITIQAIASETTYTAGPLRIDLVAFEENEEVFRTSSQIIRESVQDP</sequence>
<keyword evidence="2" id="KW-0812">Transmembrane</keyword>
<protein>
    <submittedName>
        <fullName evidence="3">DUF3084 domain-containing protein</fullName>
    </submittedName>
</protein>
<keyword evidence="4" id="KW-1185">Reference proteome</keyword>